<name>A0A7X4LN85_9VIBR</name>
<dbReference type="InterPro" id="IPR016087">
    <property type="entry name" value="Chalcone_isomerase"/>
</dbReference>
<evidence type="ECO:0000313" key="2">
    <source>
        <dbReference type="EMBL" id="MZI95098.1"/>
    </source>
</evidence>
<evidence type="ECO:0000259" key="1">
    <source>
        <dbReference type="Pfam" id="PF16036"/>
    </source>
</evidence>
<accession>A0A7X4LN85</accession>
<proteinExistence type="predicted"/>
<protein>
    <recommendedName>
        <fullName evidence="1">Chalcone isomerase domain-containing protein</fullName>
    </recommendedName>
</protein>
<gene>
    <name evidence="2" type="ORF">F9817_18125</name>
</gene>
<comment type="caution">
    <text evidence="2">The sequence shown here is derived from an EMBL/GenBank/DDBJ whole genome shotgun (WGS) entry which is preliminary data.</text>
</comment>
<dbReference type="Proteomes" id="UP000462621">
    <property type="component" value="Unassembled WGS sequence"/>
</dbReference>
<reference evidence="2 3" key="1">
    <citation type="submission" date="2019-10" db="EMBL/GenBank/DDBJ databases">
        <title>Vibrio sp. nov. isolated from a shrimp pond.</title>
        <authorList>
            <person name="Gomez-Gil B."/>
            <person name="Enciso-Ibarra J."/>
            <person name="Enciso-Ibarra K."/>
            <person name="Bolan-Mejia C."/>
        </authorList>
    </citation>
    <scope>NUCLEOTIDE SEQUENCE [LARGE SCALE GENOMIC DNA]</scope>
    <source>
        <strain evidence="2 3">CAIM 722</strain>
    </source>
</reference>
<keyword evidence="3" id="KW-1185">Reference proteome</keyword>
<dbReference type="AlphaFoldDB" id="A0A7X4LN85"/>
<feature type="domain" description="Chalcone isomerase" evidence="1">
    <location>
        <begin position="44"/>
        <end position="175"/>
    </location>
</feature>
<sequence>MMLLLVSSTSFASSPKTFDGLQLQVADNRWASWPIVGQAEFTWFWFDVYRSTLRTPDGIYHGEGKTAALQIEYQRKISAQELLKATRKQWLEMDYNESLIDRWINYLATLFPSVVKGDQLIYVSQGGQGKLYFHPVKQTLQFVGTINDTELDRAFLGIWLATNTEYPDLRLQLIGEK</sequence>
<evidence type="ECO:0000313" key="3">
    <source>
        <dbReference type="Proteomes" id="UP000462621"/>
    </source>
</evidence>
<dbReference type="EMBL" id="WEKT01000045">
    <property type="protein sequence ID" value="MZI95098.1"/>
    <property type="molecule type" value="Genomic_DNA"/>
</dbReference>
<dbReference type="Pfam" id="PF16036">
    <property type="entry name" value="Chalcone_3"/>
    <property type="match status" value="1"/>
</dbReference>
<organism evidence="2 3">
    <name type="scientific">Vibrio eleionomae</name>
    <dbReference type="NCBI Taxonomy" id="2653505"/>
    <lineage>
        <taxon>Bacteria</taxon>
        <taxon>Pseudomonadati</taxon>
        <taxon>Pseudomonadota</taxon>
        <taxon>Gammaproteobacteria</taxon>
        <taxon>Vibrionales</taxon>
        <taxon>Vibrionaceae</taxon>
        <taxon>Vibrio</taxon>
    </lineage>
</organism>